<dbReference type="NCBIfam" id="TIGR04534">
    <property type="entry name" value="ELWxxDGT_rpt"/>
    <property type="match status" value="3"/>
</dbReference>
<gene>
    <name evidence="12" type="ORF">AVDCRST_MAG56-6038</name>
</gene>
<evidence type="ECO:0000259" key="11">
    <source>
        <dbReference type="Pfam" id="PF18962"/>
    </source>
</evidence>
<evidence type="ECO:0000256" key="3">
    <source>
        <dbReference type="ARBA" id="ARBA00022692"/>
    </source>
</evidence>
<name>A0A6J4KL88_9SPHI</name>
<comment type="similarity">
    <text evidence="2">Belongs to the malectin family.</text>
</comment>
<dbReference type="InterPro" id="IPR039155">
    <property type="entry name" value="MLEC"/>
</dbReference>
<dbReference type="InterPro" id="IPR026444">
    <property type="entry name" value="Secre_tail"/>
</dbReference>
<evidence type="ECO:0000256" key="7">
    <source>
        <dbReference type="ARBA" id="ARBA00023136"/>
    </source>
</evidence>
<dbReference type="AlphaFoldDB" id="A0A6J4KL88"/>
<evidence type="ECO:0000256" key="6">
    <source>
        <dbReference type="ARBA" id="ARBA00022989"/>
    </source>
</evidence>
<evidence type="ECO:0000256" key="9">
    <source>
        <dbReference type="ARBA" id="ARBA00023277"/>
    </source>
</evidence>
<dbReference type="InterPro" id="IPR021720">
    <property type="entry name" value="Malectin_dom"/>
</dbReference>
<dbReference type="SUPFAM" id="SSF49785">
    <property type="entry name" value="Galactose-binding domain-like"/>
    <property type="match status" value="1"/>
</dbReference>
<comment type="subcellular location">
    <subcellularLocation>
        <location evidence="1">Endoplasmic reticulum membrane</location>
        <topology evidence="1">Single-pass type I membrane protein</topology>
    </subcellularLocation>
</comment>
<keyword evidence="9" id="KW-0119">Carbohydrate metabolism</keyword>
<keyword evidence="5" id="KW-0256">Endoplasmic reticulum</keyword>
<evidence type="ECO:0000256" key="1">
    <source>
        <dbReference type="ARBA" id="ARBA00004115"/>
    </source>
</evidence>
<dbReference type="Pfam" id="PF18962">
    <property type="entry name" value="Por_Secre_tail"/>
    <property type="match status" value="1"/>
</dbReference>
<dbReference type="NCBIfam" id="TIGR04183">
    <property type="entry name" value="Por_Secre_tail"/>
    <property type="match status" value="1"/>
</dbReference>
<feature type="domain" description="Secretion system C-terminal sorting" evidence="11">
    <location>
        <begin position="616"/>
        <end position="685"/>
    </location>
</feature>
<protein>
    <submittedName>
        <fullName evidence="12">CBM57</fullName>
    </submittedName>
</protein>
<evidence type="ECO:0000256" key="8">
    <source>
        <dbReference type="ARBA" id="ARBA00023180"/>
    </source>
</evidence>
<proteinExistence type="inferred from homology"/>
<dbReference type="EMBL" id="CADCTQ010000491">
    <property type="protein sequence ID" value="CAA9308005.1"/>
    <property type="molecule type" value="Genomic_DNA"/>
</dbReference>
<evidence type="ECO:0000256" key="2">
    <source>
        <dbReference type="ARBA" id="ARBA00009141"/>
    </source>
</evidence>
<dbReference type="InterPro" id="IPR030916">
    <property type="entry name" value="ELWxxDGT_rpt"/>
</dbReference>
<keyword evidence="4" id="KW-0732">Signal</keyword>
<feature type="domain" description="Malectin" evidence="10">
    <location>
        <begin position="448"/>
        <end position="582"/>
    </location>
</feature>
<dbReference type="GO" id="GO:0030246">
    <property type="term" value="F:carbohydrate binding"/>
    <property type="evidence" value="ECO:0007669"/>
    <property type="project" value="InterPro"/>
</dbReference>
<evidence type="ECO:0000256" key="5">
    <source>
        <dbReference type="ARBA" id="ARBA00022824"/>
    </source>
</evidence>
<sequence length="692" mass="71503">MLTACLLAGSMLGQALPAQTVLVKDLLPGAQGASPAHLTDVNGTLFFTTANAAAGATLWKSDGTAAGTVRVKDIAPAAGRSAPDQLTDVDGTLFFVAPNGTGGADLWKSDGTGPGTVKVRTIYAGAPADLPHFELTAAGGTLFFTTDNGTHGPELWKSDGTPRGTTLVKDIFPGAAGSFPGEFTPANGTLFFRADDGTRGRGLWKTDGTAAGTVLVKDVYPPHEGSLPGYLAGVKGTVFLAADDGLRGPELWKSDGTPGGTVLVRDVIPGNGGSYPGDLTDVNGTLFFTNAIGLWKSDGTAKGTVLVRDVRATDLTNVDGTLFFLSYRDGDAELWKSDGTAAGTVRLKRDFHPGSPDLPPGDLTAVNGKLFFRAQSAQGAELWQSDGTPGGTVLVKDIRPGPASALAAAQKPLFTDVNGTLFFAANDGAKGPELWKHAPGEGPAVASLRINAGGGAYQAADGRRYQADGYFAGGVVSAAATGAVAGTGDDALYREGRHGAAFGYNVPVENGTYEVVLHFAETWWGNRVPGGAGSRKFNVDIEGVRRLTGYDIFAKAGGAMTAVRETFRVAVADGALNLHFSKGSADLAAVKAIELRPVAEAARLAAESGEASPIRLYPNPVADRLTVRLAFPAGAVEATSVSDAAGRSLQTNGHRQVAGDELQLDVSALKPGLYLLHLQSGGEEQRIRFVKQ</sequence>
<organism evidence="12">
    <name type="scientific">uncultured Cytophagales bacterium</name>
    <dbReference type="NCBI Taxonomy" id="158755"/>
    <lineage>
        <taxon>Bacteria</taxon>
        <taxon>Pseudomonadati</taxon>
        <taxon>Bacteroidota</taxon>
        <taxon>Sphingobacteriia</taxon>
        <taxon>Sphingobacteriales</taxon>
        <taxon>environmental samples</taxon>
    </lineage>
</organism>
<accession>A0A6J4KL88</accession>
<evidence type="ECO:0000259" key="10">
    <source>
        <dbReference type="Pfam" id="PF11721"/>
    </source>
</evidence>
<keyword evidence="8" id="KW-0325">Glycoprotein</keyword>
<dbReference type="InterPro" id="IPR008979">
    <property type="entry name" value="Galactose-bd-like_sf"/>
</dbReference>
<dbReference type="PANTHER" id="PTHR13460">
    <property type="match status" value="1"/>
</dbReference>
<evidence type="ECO:0000313" key="12">
    <source>
        <dbReference type="EMBL" id="CAA9308005.1"/>
    </source>
</evidence>
<keyword evidence="3" id="KW-0812">Transmembrane</keyword>
<dbReference type="Pfam" id="PF11721">
    <property type="entry name" value="Malectin"/>
    <property type="match status" value="1"/>
</dbReference>
<dbReference type="PANTHER" id="PTHR13460:SF0">
    <property type="entry name" value="MALECTIN"/>
    <property type="match status" value="1"/>
</dbReference>
<evidence type="ECO:0000256" key="4">
    <source>
        <dbReference type="ARBA" id="ARBA00022729"/>
    </source>
</evidence>
<dbReference type="GO" id="GO:0016020">
    <property type="term" value="C:membrane"/>
    <property type="evidence" value="ECO:0007669"/>
    <property type="project" value="TreeGrafter"/>
</dbReference>
<keyword evidence="6" id="KW-1133">Transmembrane helix</keyword>
<dbReference type="Gene3D" id="2.60.120.430">
    <property type="entry name" value="Galactose-binding lectin"/>
    <property type="match status" value="1"/>
</dbReference>
<keyword evidence="7" id="KW-0472">Membrane</keyword>
<reference evidence="12" key="1">
    <citation type="submission" date="2020-02" db="EMBL/GenBank/DDBJ databases">
        <authorList>
            <person name="Meier V. D."/>
        </authorList>
    </citation>
    <scope>NUCLEOTIDE SEQUENCE</scope>
    <source>
        <strain evidence="12">AVDCRST_MAG56</strain>
    </source>
</reference>